<comment type="caution">
    <text evidence="1">The sequence shown here is derived from an EMBL/GenBank/DDBJ whole genome shotgun (WGS) entry which is preliminary data.</text>
</comment>
<gene>
    <name evidence="1" type="ORF">AIOL_003122</name>
</gene>
<organism evidence="1 2">
    <name type="scientific">Candidatus Rhodobacter oscarellae</name>
    <dbReference type="NCBI Taxonomy" id="1675527"/>
    <lineage>
        <taxon>Bacteria</taxon>
        <taxon>Pseudomonadati</taxon>
        <taxon>Pseudomonadota</taxon>
        <taxon>Alphaproteobacteria</taxon>
        <taxon>Rhodobacterales</taxon>
        <taxon>Rhodobacter group</taxon>
        <taxon>Rhodobacter</taxon>
    </lineage>
</organism>
<keyword evidence="2" id="KW-1185">Reference proteome</keyword>
<evidence type="ECO:0000313" key="2">
    <source>
        <dbReference type="Proteomes" id="UP000037178"/>
    </source>
</evidence>
<accession>A0A0J9E670</accession>
<dbReference type="PATRIC" id="fig|1675527.3.peg.3265"/>
<evidence type="ECO:0000313" key="1">
    <source>
        <dbReference type="EMBL" id="KMW58151.1"/>
    </source>
</evidence>
<sequence length="52" mass="5956">MFRPLTSIYVLHWHSSRCAIRVSQGSWSSFLIRNMGAIPSALQARVCEFTRS</sequence>
<protein>
    <submittedName>
        <fullName evidence="1">Uncharacterized protein</fullName>
    </submittedName>
</protein>
<dbReference type="Proteomes" id="UP000037178">
    <property type="component" value="Unassembled WGS sequence"/>
</dbReference>
<proteinExistence type="predicted"/>
<name>A0A0J9E670_9RHOB</name>
<reference evidence="1 2" key="1">
    <citation type="submission" date="2015-06" db="EMBL/GenBank/DDBJ databases">
        <title>Draft genome sequence of an Alphaproteobacteria species associated to the Mediterranean sponge Oscarella lobularis.</title>
        <authorList>
            <person name="Jourda C."/>
            <person name="Santini S."/>
            <person name="Claverie J.-M."/>
        </authorList>
    </citation>
    <scope>NUCLEOTIDE SEQUENCE [LARGE SCALE GENOMIC DNA]</scope>
    <source>
        <strain evidence="1">IGS</strain>
    </source>
</reference>
<dbReference type="EMBL" id="LFTY01000002">
    <property type="protein sequence ID" value="KMW58151.1"/>
    <property type="molecule type" value="Genomic_DNA"/>
</dbReference>
<dbReference type="AlphaFoldDB" id="A0A0J9E670"/>